<sequence>MVPDCTGTALHCTSRREKHTRGP</sequence>
<dbReference type="Proteomes" id="UP000711996">
    <property type="component" value="Unassembled WGS sequence"/>
</dbReference>
<accession>A0A9P5EQ94</accession>
<organism evidence="1 2">
    <name type="scientific">Colletotrichum siamense</name>
    <name type="common">Anthracnose fungus</name>
    <dbReference type="NCBI Taxonomy" id="690259"/>
    <lineage>
        <taxon>Eukaryota</taxon>
        <taxon>Fungi</taxon>
        <taxon>Dikarya</taxon>
        <taxon>Ascomycota</taxon>
        <taxon>Pezizomycotina</taxon>
        <taxon>Sordariomycetes</taxon>
        <taxon>Hypocreomycetidae</taxon>
        <taxon>Glomerellales</taxon>
        <taxon>Glomerellaceae</taxon>
        <taxon>Colletotrichum</taxon>
        <taxon>Colletotrichum gloeosporioides species complex</taxon>
    </lineage>
</organism>
<dbReference type="EMBL" id="QPMT01000026">
    <property type="protein sequence ID" value="KAF4857469.1"/>
    <property type="molecule type" value="Genomic_DNA"/>
</dbReference>
<reference evidence="1" key="1">
    <citation type="submission" date="2019-06" db="EMBL/GenBank/DDBJ databases">
        <authorList>
            <person name="Gan P."/>
            <person name="Shirasu K."/>
        </authorList>
    </citation>
    <scope>NUCLEOTIDE SEQUENCE [LARGE SCALE GENOMIC DNA]</scope>
    <source>
        <strain evidence="1">CAD2</strain>
    </source>
</reference>
<dbReference type="AlphaFoldDB" id="A0A9P5EQ94"/>
<comment type="caution">
    <text evidence="1">The sequence shown here is derived from an EMBL/GenBank/DDBJ whole genome shotgun (WGS) entry which is preliminary data.</text>
</comment>
<protein>
    <submittedName>
        <fullName evidence="1">Uncharacterized protein</fullName>
    </submittedName>
</protein>
<proteinExistence type="predicted"/>
<evidence type="ECO:0000313" key="1">
    <source>
        <dbReference type="EMBL" id="KAF4857469.1"/>
    </source>
</evidence>
<evidence type="ECO:0000313" key="2">
    <source>
        <dbReference type="Proteomes" id="UP000711996"/>
    </source>
</evidence>
<gene>
    <name evidence="1" type="ORF">CGCSCA2_v008221</name>
</gene>
<keyword evidence="2" id="KW-1185">Reference proteome</keyword>
<name>A0A9P5EQ94_COLSI</name>